<evidence type="ECO:0000313" key="4">
    <source>
        <dbReference type="Proteomes" id="UP000676169"/>
    </source>
</evidence>
<sequence>MKPRFSRLLPGLFVVSLVFASSHTASATSWYWDADGDGSATTGGTGTWTPAGNQWRNGSAAGALSTYTAGPQADATANLVLAGADGATMTATAATSYALNKITASNSYTLATVDAVGSFVGTTPTVDVASGKTLTWNMDLSAASTTVLKTGTGSWTFSNTGGQITSANTTLEVVAGTLRYDTAAATASLFTGAGGIVKVDTTATLSLQQNQSAAYTSVRDWTLGTKINLVGGTLTGGSTNGGQFQRIPSGTAIQLDAGATTNTISQGSGGFSQNFTLDGAITGAGSVTLARANSNDRYLVLKGSASGYSGNVTIGTSTASGYVVFGHATGWGTGTLTLTGAGSNAVIGDEAATVIQGAWTGGSALGFTSGTLSTTAAVTVGGGANLMLNNRSGNAVLFEPRAGLTVNGGTLSLNSTGGTSAFVPYTSTTWTFGGTALSTVSARVQLSNTGVTFDVADAVAGTGVDTNVSGVISGANGFTKTGVGTLQLSGANTFTGLLTVSAGDVLFSTAGAASGIAGGLAGSGAVKVAGTGLVTLNGNSPTYTGTVTVADGAKFAGDATTAGPLTVGATTGATLYGNNASPTTAYTATNLTLNGTSEIAFATPPATGTYTILKYTGTLSGSATNLHSNYRGSVIHMGSGTNDAITLDVSSPVSVIWTNTSADGLWNTAASGNWYDGANISAFYTGDQAIFDDNGVSSQVVTISAPVFPGSVAFSNNAIDYGFTGAAISGTAAVTKNGSGSITLSTANAYTGGTLLNGGVLRVGAAGALGTGTLTYTSGTLTAASTPAVTVGNAVTYTTTSPTFGDISAPGPLTLSGAQTLTAATQFNVNAPVIISGAVSGAFQLTKSGTDTLTFSGSPAHGATVVDTGTLQVGTGAAAGVLPGTATINTGATLRHFRNDSSTVSNVFSGAGTLAFKGTGTSGQSSYTLSGANTVSGTVVAENGARVQATNAAGTRFGTAAVEIQSGGQTYLTGGTFANNFTINGNGWLESAGNLGAIRFDANSVISGSVAVNSASRIVAYTSNTGTMTGALFGSSALEINASSSANFNGTVNYSGNGSAFNGPVTVSQGTFNLSGSLGGDVNVSTTTTTGTLGGEGTLAGNVTLGAGSTGSNLVFNPNTTQALTATGLLTVNNTATVSFSTVPAAGGTFAVIKHGGTTALPANFALANATNYRSAVFDTTTDPTTVTLQVPSRTLTWTGASSAVWDVGTTANFTSPGPVVDSFYWLDSVTFDDTATNFNPTLAVAANPGTLTFNNSTNAYTLTGAGAIGGGTSLVKNGTGAATISTANTFTGGTQLNAGRIKAGANAALGTGSISFNGGTLSSDSATARTIANPWTHTATVNLGDATDTGALTLSGAGTLTGNATFNVLSTTTSTQVISGVITDGANSYSVTKTGAAGALQFNTANTYDGGTFINAGRLSANNVTAFGTGSVTIAATGQAYLVAGGTYTYPISIAGTGYVEPTGNLGAIRFNGNTLSGALTLTADARLTAYGSSGTLSGVIGETGGARVLEYGGTFSSATTGGTFTVSAANTYTGGTTVTNSIINVNNGSALGTGPVTVTGAATTGRLVVANGLNLANAITLGTNVGATGRGVIELAATSATATLSGPITVTSGVSGGGHLFTDATSTLTITGSITSASAAIVQRVGNVVLSGGGSYTSYQITGLTKIGATNGMATNATPSIGISAAGTLDLNGFNQTLAGLQKSANAATVTNNGASASVLTVSNTGSNTYDGTVVNGTSAISLVKSGAGTFTVTAANTYSGGTTISGGILQVGGSAGALGAGAVVNNANLTLARTATFTFPNAISGSGGVTQSGTGTTTLSGALSYTGDTSVTTGTLSISTATLADGADVRLATGAVLNLNHALTDSVRSLYINGVAQPVGTYGSLTSSATFKIASITGNGILNVTSQGGYTGWAAVNAGGQAANLDFDGDGVRNGVEYLMGQTGSSFTANPQIVSGKVTWPKDPSANATWVVETSTDLSIWTTTSTGVTDLGTSIEYVVPTGSGKRFARLRVTVP</sequence>
<dbReference type="InterPro" id="IPR013425">
    <property type="entry name" value="Autotrns_rpt"/>
</dbReference>
<keyword evidence="1 2" id="KW-0732">Signal</keyword>
<feature type="chain" id="PRO_5037747414" evidence="2">
    <location>
        <begin position="28"/>
        <end position="2018"/>
    </location>
</feature>
<feature type="signal peptide" evidence="2">
    <location>
        <begin position="1"/>
        <end position="27"/>
    </location>
</feature>
<dbReference type="EMBL" id="CP073100">
    <property type="protein sequence ID" value="QUE49378.1"/>
    <property type="molecule type" value="Genomic_DNA"/>
</dbReference>
<dbReference type="NCBIfam" id="TIGR02601">
    <property type="entry name" value="autotrns_rpt"/>
    <property type="match status" value="6"/>
</dbReference>
<keyword evidence="4" id="KW-1185">Reference proteome</keyword>
<protein>
    <submittedName>
        <fullName evidence="3">Autotransporter-associated beta strand repeat-containing protein</fullName>
    </submittedName>
</protein>
<organism evidence="3 4">
    <name type="scientific">Luteolibacter ambystomatis</name>
    <dbReference type="NCBI Taxonomy" id="2824561"/>
    <lineage>
        <taxon>Bacteria</taxon>
        <taxon>Pseudomonadati</taxon>
        <taxon>Verrucomicrobiota</taxon>
        <taxon>Verrucomicrobiia</taxon>
        <taxon>Verrucomicrobiales</taxon>
        <taxon>Verrucomicrobiaceae</taxon>
        <taxon>Luteolibacter</taxon>
    </lineage>
</organism>
<dbReference type="Pfam" id="PF12951">
    <property type="entry name" value="PATR"/>
    <property type="match status" value="8"/>
</dbReference>
<dbReference type="Gene3D" id="2.160.20.20">
    <property type="match status" value="1"/>
</dbReference>
<proteinExistence type="predicted"/>
<dbReference type="RefSeq" id="WP_211629439.1">
    <property type="nucleotide sequence ID" value="NZ_CP073100.1"/>
</dbReference>
<reference evidence="3" key="1">
    <citation type="submission" date="2021-04" db="EMBL/GenBank/DDBJ databases">
        <title>Luteolibacter sp. 32A isolated from the skin of an Anderson's salamander (Ambystoma andersonii).</title>
        <authorList>
            <person name="Spergser J."/>
            <person name="Busse H.-J."/>
        </authorList>
    </citation>
    <scope>NUCLEOTIDE SEQUENCE</scope>
    <source>
        <strain evidence="3">32A</strain>
    </source>
</reference>
<dbReference type="KEGG" id="lamb:KBB96_10895"/>
<dbReference type="SUPFAM" id="SSF51126">
    <property type="entry name" value="Pectin lyase-like"/>
    <property type="match status" value="2"/>
</dbReference>
<name>A0A975IY04_9BACT</name>
<evidence type="ECO:0000256" key="1">
    <source>
        <dbReference type="ARBA" id="ARBA00022729"/>
    </source>
</evidence>
<dbReference type="InterPro" id="IPR011050">
    <property type="entry name" value="Pectin_lyase_fold/virulence"/>
</dbReference>
<gene>
    <name evidence="3" type="ORF">KBB96_10895</name>
</gene>
<evidence type="ECO:0000313" key="3">
    <source>
        <dbReference type="EMBL" id="QUE49378.1"/>
    </source>
</evidence>
<evidence type="ECO:0000256" key="2">
    <source>
        <dbReference type="SAM" id="SignalP"/>
    </source>
</evidence>
<dbReference type="InterPro" id="IPR012332">
    <property type="entry name" value="Autotransporter_pectin_lyase_C"/>
</dbReference>
<accession>A0A975IY04</accession>
<dbReference type="Proteomes" id="UP000676169">
    <property type="component" value="Chromosome"/>
</dbReference>